<comment type="caution">
    <text evidence="2">The sequence shown here is derived from an EMBL/GenBank/DDBJ whole genome shotgun (WGS) entry which is preliminary data.</text>
</comment>
<dbReference type="InterPro" id="IPR005174">
    <property type="entry name" value="KIB1-4_b-propeller"/>
</dbReference>
<dbReference type="InterPro" id="IPR050942">
    <property type="entry name" value="F-box_BR-signaling"/>
</dbReference>
<dbReference type="PANTHER" id="PTHR44259:SF114">
    <property type="entry name" value="OS06G0707300 PROTEIN"/>
    <property type="match status" value="1"/>
</dbReference>
<sequence>MADFSDNQLLSIPLPKSFHEDNIKHNVLPLQTHGKPIYIGGTSNKGWHMTLEETSEITLLNINTGVKIQLPEISEQNSFTRSKVQNEIVHKAVLSSQPDIDADNWIAMVIYGDSKELAYYKAGGETWTLLREAGTMYDDVVFHEGKFFAADEYGKVVSCEMKSSHTVTLVTERWFFWGQKLYIATMEERIFLVVRCIADRSDFARKTRDFKVCMLVHKHKGKSIGHLKNWVILAGRYHCVALPHYSINGLKENCIYFKDDYLHNLKGSVLRDEDGFRCFSLKDDTIDELQDPPYALLYAWQRNIVC</sequence>
<gene>
    <name evidence="2" type="ORF">K2173_027766</name>
</gene>
<evidence type="ECO:0000259" key="1">
    <source>
        <dbReference type="Pfam" id="PF03478"/>
    </source>
</evidence>
<dbReference type="Pfam" id="PF03478">
    <property type="entry name" value="Beta-prop_KIB1-4"/>
    <property type="match status" value="1"/>
</dbReference>
<protein>
    <recommendedName>
        <fullName evidence="1">KIB1-4 beta-propeller domain-containing protein</fullName>
    </recommendedName>
</protein>
<dbReference type="PANTHER" id="PTHR44259">
    <property type="entry name" value="OS07G0183000 PROTEIN-RELATED"/>
    <property type="match status" value="1"/>
</dbReference>
<feature type="domain" description="KIB1-4 beta-propeller" evidence="1">
    <location>
        <begin position="41"/>
        <end position="265"/>
    </location>
</feature>
<evidence type="ECO:0000313" key="3">
    <source>
        <dbReference type="Proteomes" id="UP001159364"/>
    </source>
</evidence>
<reference evidence="2 3" key="1">
    <citation type="submission" date="2021-09" db="EMBL/GenBank/DDBJ databases">
        <title>Genomic insights and catalytic innovation underlie evolution of tropane alkaloids biosynthesis.</title>
        <authorList>
            <person name="Wang Y.-J."/>
            <person name="Tian T."/>
            <person name="Huang J.-P."/>
            <person name="Huang S.-X."/>
        </authorList>
    </citation>
    <scope>NUCLEOTIDE SEQUENCE [LARGE SCALE GENOMIC DNA]</scope>
    <source>
        <strain evidence="2">KIB-2018</strain>
        <tissue evidence="2">Leaf</tissue>
    </source>
</reference>
<accession>A0AAV8U380</accession>
<dbReference type="AlphaFoldDB" id="A0AAV8U380"/>
<keyword evidence="3" id="KW-1185">Reference proteome</keyword>
<evidence type="ECO:0000313" key="2">
    <source>
        <dbReference type="EMBL" id="KAJ8772589.1"/>
    </source>
</evidence>
<dbReference type="EMBL" id="JAIWQS010000002">
    <property type="protein sequence ID" value="KAJ8772589.1"/>
    <property type="molecule type" value="Genomic_DNA"/>
</dbReference>
<dbReference type="Proteomes" id="UP001159364">
    <property type="component" value="Linkage Group LG02"/>
</dbReference>
<proteinExistence type="predicted"/>
<name>A0AAV8U380_9ROSI</name>
<organism evidence="2 3">
    <name type="scientific">Erythroxylum novogranatense</name>
    <dbReference type="NCBI Taxonomy" id="1862640"/>
    <lineage>
        <taxon>Eukaryota</taxon>
        <taxon>Viridiplantae</taxon>
        <taxon>Streptophyta</taxon>
        <taxon>Embryophyta</taxon>
        <taxon>Tracheophyta</taxon>
        <taxon>Spermatophyta</taxon>
        <taxon>Magnoliopsida</taxon>
        <taxon>eudicotyledons</taxon>
        <taxon>Gunneridae</taxon>
        <taxon>Pentapetalae</taxon>
        <taxon>rosids</taxon>
        <taxon>fabids</taxon>
        <taxon>Malpighiales</taxon>
        <taxon>Erythroxylaceae</taxon>
        <taxon>Erythroxylum</taxon>
    </lineage>
</organism>